<comment type="caution">
    <text evidence="1">The sequence shown here is derived from an EMBL/GenBank/DDBJ whole genome shotgun (WGS) entry which is preliminary data.</text>
</comment>
<reference evidence="1 2" key="1">
    <citation type="journal article" date="2015" name="Microbiome">
        <title>Genomic resolution of linkages in carbon, nitrogen, and sulfur cycling among widespread estuary sediment bacteria.</title>
        <authorList>
            <person name="Baker B.J."/>
            <person name="Lazar C.S."/>
            <person name="Teske A.P."/>
            <person name="Dick G.J."/>
        </authorList>
    </citation>
    <scope>NUCLEOTIDE SEQUENCE [LARGE SCALE GENOMIC DNA]</scope>
    <source>
        <strain evidence="1">SM23_42</strain>
    </source>
</reference>
<evidence type="ECO:0000313" key="1">
    <source>
        <dbReference type="EMBL" id="KPK63254.1"/>
    </source>
</evidence>
<proteinExistence type="predicted"/>
<sequence>MKSSRVQLRRGNEILDRDAAVEWYSGGELYTHPKRIRIDGTWEEVFHYDKKIRENNQQHREIAFSCHIGDNRVYEVVIMCINNQTT</sequence>
<dbReference type="Proteomes" id="UP000051373">
    <property type="component" value="Unassembled WGS sequence"/>
</dbReference>
<dbReference type="AlphaFoldDB" id="A0A0S8FRB1"/>
<dbReference type="STRING" id="1703779.AMJ83_07840"/>
<protein>
    <submittedName>
        <fullName evidence="1">Uncharacterized protein</fullName>
    </submittedName>
</protein>
<accession>A0A0S8FRB1</accession>
<dbReference type="EMBL" id="LJUJ01000016">
    <property type="protein sequence ID" value="KPK63254.1"/>
    <property type="molecule type" value="Genomic_DNA"/>
</dbReference>
<evidence type="ECO:0000313" key="2">
    <source>
        <dbReference type="Proteomes" id="UP000051373"/>
    </source>
</evidence>
<name>A0A0S8FRB1_UNCW3</name>
<gene>
    <name evidence="1" type="ORF">AMJ83_07840</name>
</gene>
<organism evidence="1 2">
    <name type="scientific">candidate division WOR_3 bacterium SM23_42</name>
    <dbReference type="NCBI Taxonomy" id="1703779"/>
    <lineage>
        <taxon>Bacteria</taxon>
        <taxon>Bacteria division WOR-3</taxon>
    </lineage>
</organism>